<feature type="compositionally biased region" description="Low complexity" evidence="1">
    <location>
        <begin position="86"/>
        <end position="97"/>
    </location>
</feature>
<keyword evidence="3" id="KW-1185">Reference proteome</keyword>
<proteinExistence type="predicted"/>
<feature type="region of interest" description="Disordered" evidence="1">
    <location>
        <begin position="725"/>
        <end position="746"/>
    </location>
</feature>
<dbReference type="InParanoid" id="A0A2V0NVI8"/>
<feature type="compositionally biased region" description="Low complexity" evidence="1">
    <location>
        <begin position="1341"/>
        <end position="1360"/>
    </location>
</feature>
<feature type="compositionally biased region" description="Basic and acidic residues" evidence="1">
    <location>
        <begin position="118"/>
        <end position="130"/>
    </location>
</feature>
<evidence type="ECO:0000313" key="3">
    <source>
        <dbReference type="Proteomes" id="UP000247498"/>
    </source>
</evidence>
<feature type="region of interest" description="Disordered" evidence="1">
    <location>
        <begin position="1198"/>
        <end position="1517"/>
    </location>
</feature>
<feature type="region of interest" description="Disordered" evidence="1">
    <location>
        <begin position="1"/>
        <end position="42"/>
    </location>
</feature>
<dbReference type="Proteomes" id="UP000247498">
    <property type="component" value="Unassembled WGS sequence"/>
</dbReference>
<organism evidence="2 3">
    <name type="scientific">Raphidocelis subcapitata</name>
    <dbReference type="NCBI Taxonomy" id="307507"/>
    <lineage>
        <taxon>Eukaryota</taxon>
        <taxon>Viridiplantae</taxon>
        <taxon>Chlorophyta</taxon>
        <taxon>core chlorophytes</taxon>
        <taxon>Chlorophyceae</taxon>
        <taxon>CS clade</taxon>
        <taxon>Sphaeropleales</taxon>
        <taxon>Selenastraceae</taxon>
        <taxon>Raphidocelis</taxon>
    </lineage>
</organism>
<dbReference type="STRING" id="307507.A0A2V0NVI8"/>
<evidence type="ECO:0000313" key="2">
    <source>
        <dbReference type="EMBL" id="GBF91641.1"/>
    </source>
</evidence>
<feature type="compositionally biased region" description="Gly residues" evidence="1">
    <location>
        <begin position="67"/>
        <end position="85"/>
    </location>
</feature>
<feature type="region of interest" description="Disordered" evidence="1">
    <location>
        <begin position="60"/>
        <end position="147"/>
    </location>
</feature>
<feature type="compositionally biased region" description="Low complexity" evidence="1">
    <location>
        <begin position="1467"/>
        <end position="1481"/>
    </location>
</feature>
<feature type="compositionally biased region" description="Low complexity" evidence="1">
    <location>
        <begin position="1384"/>
        <end position="1401"/>
    </location>
</feature>
<dbReference type="EMBL" id="BDRX01000026">
    <property type="protein sequence ID" value="GBF91641.1"/>
    <property type="molecule type" value="Genomic_DNA"/>
</dbReference>
<gene>
    <name evidence="2" type="ORF">Rsub_03945</name>
</gene>
<evidence type="ECO:0000256" key="1">
    <source>
        <dbReference type="SAM" id="MobiDB-lite"/>
    </source>
</evidence>
<name>A0A2V0NVI8_9CHLO</name>
<accession>A0A2V0NVI8</accession>
<protein>
    <submittedName>
        <fullName evidence="2">Uncharacterized protein</fullName>
    </submittedName>
</protein>
<comment type="caution">
    <text evidence="2">The sequence shown here is derived from an EMBL/GenBank/DDBJ whole genome shotgun (WGS) entry which is preliminary data.</text>
</comment>
<feature type="compositionally biased region" description="Gly residues" evidence="1">
    <location>
        <begin position="1370"/>
        <end position="1383"/>
    </location>
</feature>
<feature type="compositionally biased region" description="Basic and acidic residues" evidence="1">
    <location>
        <begin position="1220"/>
        <end position="1231"/>
    </location>
</feature>
<sequence length="1517" mass="151531">MLSRGRKRAAPLVSKTPVKQARIGALSGGGPAPPLRGAAASRSTALATFHGLLAADCSAPTESAHASGGGGARGDRGGFGLGSGAAGASLPLAARGSPLPSRPGTRAASEPKAQPLRSEQRDEDKDEQREGAAAAPASTKDLGPAARAARAARELQRTVEVLRACGRRMEAHGAAYLYQHAEDIAGAQRQLAACMEALQPGGPAGAEEGAAAALAPVLRDAAGCCWDVCCAILGHHAREASAAEEAKPFHDAARRMWEWALAQGDEALGGADPEAVIEMLTPVAQVGKAWLAAARPEAAAWPFQQLRERLVRLEAISADPCQTADVACAAQLLQFYALQGSMVLAGRAGHQALWSNLVARMQRLLDTCLLPPSDAAQLCHELASTLAAQAEDTMTAPSAASARQPASGSGGCSAAQLLQCAEGLLAHSVQLAVVGCGSSGGGDGEAVEAAAARVRQLQDGLLQARLRTAEVLLAEGSAAAALEAARALQEPGAWAADGECAAAAEAGSRATGIVVAALLKLGQHTDAAAQLSSWLLTACPDVRQASAALTAFVRDCGVEEGDGGKHVCAAAAAAARAFPGRHDPAMAVAEPLLLQARGAPAQADAVALRVLADDDAAEAIKKVPEARARCHGLLYSRGLALHAARHFSAARGMLASALFYSPPGASHARTARLLAACCAALGQGAAAGEYLAQAARHEAAGAACAVGKLLEVRVLLQLQRDGHGHGSERAAAAESQPSGQDDGDVSDRAAAAVAAAVAALPAARFEAADGGIGGVGCVMQAAYEECCAAKAWSAAWQVLAMWRGSLARSAAPDDTGAAFGVLGRMLHLWSEQRDSGGSGDRAGGRPTVWQLPSDRVLLAEAAEAARLCAACTAAAEEPIADSAARLQRTDAGARMAREVGAAAAAAGEWRAAATAMEAAAGMLGVAAALARGCGASEAVAAGAAKRQVSDYAAGLEAARADALRLAAASLAAVHVAQPADGAAVLRSAKALLHAAAQVPAAATAGNTAGATQAPAVADEGSTTSLLQLQLELLVATQGGATSRQRRLLSALPEHPSTRADDALRAALAALGPPAWRSEPLAMLALGFALRLAAERPSPGSGAAAADAAQALLRLAGSRSVRLRVFERVADVLAYCDAGSRGRPGAAGAFPRHQLQWLTARCWNWGLEAQAEGDAEAAAAYQAAWRRLAPFDDTLPAGAAGSKGWGSGRGARAASGGGPRKRADTSPPRRPETAPAASGAAACDSQPDLAPGQKASQEEYHHSYGGGSGQPSPAAVAARVGTPPGGSLPDPVFEATALTPEDEECIAASLEPAGACISQQTRSEAPADSQPAAADDGEARAADAAAEEVVACDAPEAPEPAGSQGEVALQGSGGERGATQGGEGAVEADAAAPPAACEAYGGTPAAERSGGLEAGSQGGGDDETPVQSRLCASPLQAGGAKQLPSPTRSLPAAAGDDPASSQVPVQPAAAAAGDDDSAAAAAGAGGGADGRPAKRARSSSGDAGPLGTSAPTAFWFRW</sequence>
<reference evidence="2 3" key="1">
    <citation type="journal article" date="2018" name="Sci. Rep.">
        <title>Raphidocelis subcapitata (=Pseudokirchneriella subcapitata) provides an insight into genome evolution and environmental adaptations in the Sphaeropleales.</title>
        <authorList>
            <person name="Suzuki S."/>
            <person name="Yamaguchi H."/>
            <person name="Nakajima N."/>
            <person name="Kawachi M."/>
        </authorList>
    </citation>
    <scope>NUCLEOTIDE SEQUENCE [LARGE SCALE GENOMIC DNA]</scope>
    <source>
        <strain evidence="2 3">NIES-35</strain>
    </source>
</reference>